<keyword evidence="4 7" id="KW-1133">Transmembrane helix</keyword>
<protein>
    <recommendedName>
        <fullName evidence="10">Conjugal transfer protein TrbI</fullName>
    </recommendedName>
</protein>
<dbReference type="Pfam" id="PF03743">
    <property type="entry name" value="TrbI"/>
    <property type="match status" value="1"/>
</dbReference>
<accession>A0A1L4D4Z3</accession>
<dbReference type="OrthoDB" id="9807354at2"/>
<proteinExistence type="inferred from homology"/>
<dbReference type="Gene3D" id="2.40.128.260">
    <property type="entry name" value="Type IV secretion system, VirB10/TraB/TrbI"/>
    <property type="match status" value="1"/>
</dbReference>
<comment type="similarity">
    <text evidence="2">Belongs to the TrbI/VirB10 family.</text>
</comment>
<evidence type="ECO:0008006" key="10">
    <source>
        <dbReference type="Google" id="ProtNLM"/>
    </source>
</evidence>
<evidence type="ECO:0000256" key="7">
    <source>
        <dbReference type="SAM" id="Phobius"/>
    </source>
</evidence>
<reference evidence="8 9" key="1">
    <citation type="submission" date="2016-10" db="EMBL/GenBank/DDBJ databases">
        <title>Silvanigrella aquatica sp. nov., isolated from a freshwater lake located in the Black Forest, Germany, description of Silvanigrellaceae fam. nov., Silvanigrellales ord. nov., reclassification of the order Bdellovibrionales in the class Oligoflexia, reclassification of the families Bacteriovoracaceae and Halobacteriovoraceae in the new order Bacteriovoracales ord. nov., and reclassification of the family Pseudobacteriovoracaceae in the order Oligoflexiales.</title>
        <authorList>
            <person name="Hahn M.W."/>
            <person name="Schmidt J."/>
            <person name="Koll U."/>
            <person name="Rohde M."/>
            <person name="Verbag S."/>
            <person name="Pitt A."/>
            <person name="Nakai R."/>
            <person name="Naganuma T."/>
            <person name="Lang E."/>
        </authorList>
    </citation>
    <scope>NUCLEOTIDE SEQUENCE [LARGE SCALE GENOMIC DNA]</scope>
    <source>
        <strain evidence="8 9">MWH-Nonnen-W8red</strain>
        <plasmid evidence="9">Plasmid pnonnen2</plasmid>
    </source>
</reference>
<gene>
    <name evidence="8" type="ORF">AXG55_14790</name>
</gene>
<keyword evidence="9" id="KW-1185">Reference proteome</keyword>
<dbReference type="InterPro" id="IPR005498">
    <property type="entry name" value="T4SS_VirB10/TraB/TrbI"/>
</dbReference>
<evidence type="ECO:0000256" key="5">
    <source>
        <dbReference type="ARBA" id="ARBA00023136"/>
    </source>
</evidence>
<dbReference type="EMBL" id="CP017836">
    <property type="protein sequence ID" value="APJ05286.1"/>
    <property type="molecule type" value="Genomic_DNA"/>
</dbReference>
<evidence type="ECO:0000256" key="6">
    <source>
        <dbReference type="SAM" id="MobiDB-lite"/>
    </source>
</evidence>
<evidence type="ECO:0000313" key="9">
    <source>
        <dbReference type="Proteomes" id="UP000184731"/>
    </source>
</evidence>
<evidence type="ECO:0000256" key="3">
    <source>
        <dbReference type="ARBA" id="ARBA00022692"/>
    </source>
</evidence>
<keyword evidence="3 7" id="KW-0812">Transmembrane</keyword>
<geneLocation type="plasmid" evidence="9">
    <name>pnonnen2</name>
</geneLocation>
<feature type="compositionally biased region" description="Low complexity" evidence="6">
    <location>
        <begin position="89"/>
        <end position="102"/>
    </location>
</feature>
<sequence length="359" mass="38896">MSDNNKNEVIPKVKAVTNKNKIKYLTAFAAIGFLGVTFAANFKSNPKEEDENKPKEKIISQSNIPASNNTNYNNIPDYIDQNNTKKVESNSPNSNNAMPSNENKNKIGDMDVNAINAKQLEAAAISSNTEPERVNQQLKAFAAEKAVEDDEIYLSSRKKAAKSPYQVMTGTFIPAVLETGLNSDLPGYSTAVVRQNVYDSVTGTFLLIPKGTKIFGKYESKIAYGQKRLLLNWNRLIFSDGASISIKGMPGTDKEGYSGFADQVDNHFANLLSGAILMSIIGAGAQLSQPQTSSGITPSQNEVIGQTIAGQAGTQIANITGQVVQKNMNVSPTISIRPGYEFNIIVNKDMILEPISSDN</sequence>
<feature type="compositionally biased region" description="Polar residues" evidence="6">
    <location>
        <begin position="59"/>
        <end position="82"/>
    </location>
</feature>
<dbReference type="KEGG" id="saqi:AXG55_14790"/>
<dbReference type="CDD" id="cd16429">
    <property type="entry name" value="VirB10"/>
    <property type="match status" value="1"/>
</dbReference>
<evidence type="ECO:0000256" key="1">
    <source>
        <dbReference type="ARBA" id="ARBA00004167"/>
    </source>
</evidence>
<dbReference type="RefSeq" id="WP_148698949.1">
    <property type="nucleotide sequence ID" value="NZ_CP017836.1"/>
</dbReference>
<feature type="compositionally biased region" description="Basic and acidic residues" evidence="6">
    <location>
        <begin position="45"/>
        <end position="58"/>
    </location>
</feature>
<feature type="transmembrane region" description="Helical" evidence="7">
    <location>
        <begin position="22"/>
        <end position="42"/>
    </location>
</feature>
<name>A0A1L4D4Z3_9BACT</name>
<dbReference type="InterPro" id="IPR042217">
    <property type="entry name" value="T4SS_VirB10/TrbI"/>
</dbReference>
<evidence type="ECO:0000256" key="4">
    <source>
        <dbReference type="ARBA" id="ARBA00022989"/>
    </source>
</evidence>
<dbReference type="Proteomes" id="UP000184731">
    <property type="component" value="Plasmid pnonnen2"/>
</dbReference>
<evidence type="ECO:0000313" key="8">
    <source>
        <dbReference type="EMBL" id="APJ05286.1"/>
    </source>
</evidence>
<evidence type="ECO:0000256" key="2">
    <source>
        <dbReference type="ARBA" id="ARBA00010265"/>
    </source>
</evidence>
<dbReference type="GO" id="GO:0016020">
    <property type="term" value="C:membrane"/>
    <property type="evidence" value="ECO:0007669"/>
    <property type="project" value="UniProtKB-SubCell"/>
</dbReference>
<dbReference type="AlphaFoldDB" id="A0A1L4D4Z3"/>
<keyword evidence="8" id="KW-0614">Plasmid</keyword>
<keyword evidence="5 7" id="KW-0472">Membrane</keyword>
<organism evidence="8 9">
    <name type="scientific">Silvanigrella aquatica</name>
    <dbReference type="NCBI Taxonomy" id="1915309"/>
    <lineage>
        <taxon>Bacteria</taxon>
        <taxon>Pseudomonadati</taxon>
        <taxon>Bdellovibrionota</taxon>
        <taxon>Oligoflexia</taxon>
        <taxon>Silvanigrellales</taxon>
        <taxon>Silvanigrellaceae</taxon>
        <taxon>Silvanigrella</taxon>
    </lineage>
</organism>
<feature type="region of interest" description="Disordered" evidence="6">
    <location>
        <begin position="45"/>
        <end position="106"/>
    </location>
</feature>
<comment type="subcellular location">
    <subcellularLocation>
        <location evidence="1">Membrane</location>
        <topology evidence="1">Single-pass membrane protein</topology>
    </subcellularLocation>
</comment>